<dbReference type="RefSeq" id="WP_101917174.1">
    <property type="nucleotide sequence ID" value="NZ_OENF01000019.1"/>
</dbReference>
<keyword evidence="3" id="KW-1185">Reference proteome</keyword>
<reference evidence="3" key="1">
    <citation type="submission" date="2017-11" db="EMBL/GenBank/DDBJ databases">
        <authorList>
            <person name="Duchaud E."/>
        </authorList>
    </citation>
    <scope>NUCLEOTIDE SEQUENCE [LARGE SCALE GENOMIC DNA]</scope>
    <source>
        <strain evidence="3">Tenacibaculum sp. TNO020</strain>
    </source>
</reference>
<dbReference type="OrthoDB" id="5903604at2"/>
<dbReference type="Proteomes" id="UP000234211">
    <property type="component" value="Unassembled WGS sequence"/>
</dbReference>
<evidence type="ECO:0000313" key="3">
    <source>
        <dbReference type="Proteomes" id="UP000234211"/>
    </source>
</evidence>
<dbReference type="Pfam" id="PF14253">
    <property type="entry name" value="AbiH"/>
    <property type="match status" value="1"/>
</dbReference>
<dbReference type="InterPro" id="IPR025935">
    <property type="entry name" value="AbiH"/>
</dbReference>
<evidence type="ECO:0000256" key="1">
    <source>
        <dbReference type="SAM" id="Coils"/>
    </source>
</evidence>
<protein>
    <recommendedName>
        <fullName evidence="4">Bacteriophage abortive infection AbiH</fullName>
    </recommendedName>
</protein>
<keyword evidence="1" id="KW-0175">Coiled coil</keyword>
<proteinExistence type="predicted"/>
<accession>A0A2H1YGS8</accession>
<name>A0A2H1YGS8_9FLAO</name>
<dbReference type="AlphaFoldDB" id="A0A2H1YGS8"/>
<dbReference type="EMBL" id="OENF01000019">
    <property type="protein sequence ID" value="SOS74689.1"/>
    <property type="molecule type" value="Genomic_DNA"/>
</dbReference>
<gene>
    <name evidence="2" type="ORF">TNO020_260118</name>
</gene>
<sequence>MKEKSRNLIVIIGNGFDLAHGLKTSYNDFANYYLNEVIITKVFDFENNKQFLNKELLIYLNQNIMTFSDLSTESTDDKFLNDVSYFIQQNKTDKVSPFLNSNNEYVKLLISNKLLGKLYSNSFKNWFDIEQAYYEELKDIYENNSKENHNEELDILNKNLQEIKEALKKYLNDKIEPTHNGSVNNSFESHFIDRENVSFINFNYTNTINCYRHSVNLNLNKNIHIHNSLSEDIIFGYGDDTDEMYQKMKASKNNSFLKYFKTFDYLKSKNYRKVLNQLAVFDKYDVLVIGHSLGGTDKTILKTILDTNSCENIELLKRSDFDTDERYKELNLPEKEQLKADNLFELYANLARIFDSEDSLREKVIPFEWSINFPVMANYDYDKIQKREKELFLKKSNPVTYYPMS</sequence>
<evidence type="ECO:0000313" key="2">
    <source>
        <dbReference type="EMBL" id="SOS74689.1"/>
    </source>
</evidence>
<evidence type="ECO:0008006" key="4">
    <source>
        <dbReference type="Google" id="ProtNLM"/>
    </source>
</evidence>
<feature type="coiled-coil region" evidence="1">
    <location>
        <begin position="146"/>
        <end position="173"/>
    </location>
</feature>
<organism evidence="2 3">
    <name type="scientific">Tenacibaculum piscium</name>
    <dbReference type="NCBI Taxonomy" id="1458515"/>
    <lineage>
        <taxon>Bacteria</taxon>
        <taxon>Pseudomonadati</taxon>
        <taxon>Bacteroidota</taxon>
        <taxon>Flavobacteriia</taxon>
        <taxon>Flavobacteriales</taxon>
        <taxon>Flavobacteriaceae</taxon>
        <taxon>Tenacibaculum</taxon>
    </lineage>
</organism>